<dbReference type="HOGENOM" id="CLU_000445_114_57_5"/>
<dbReference type="GO" id="GO:0005524">
    <property type="term" value="F:ATP binding"/>
    <property type="evidence" value="ECO:0007669"/>
    <property type="project" value="UniProtKB-KW"/>
</dbReference>
<evidence type="ECO:0000256" key="12">
    <source>
        <dbReference type="ARBA" id="ARBA00023136"/>
    </source>
</evidence>
<evidence type="ECO:0000256" key="8">
    <source>
        <dbReference type="ARBA" id="ARBA00022777"/>
    </source>
</evidence>
<feature type="chain" id="PRO_5002858736" description="histidine kinase" evidence="14">
    <location>
        <begin position="22"/>
        <end position="351"/>
    </location>
</feature>
<dbReference type="Gene3D" id="3.30.565.10">
    <property type="entry name" value="Histidine kinase-like ATPase, C-terminal domain"/>
    <property type="match status" value="1"/>
</dbReference>
<evidence type="ECO:0000256" key="7">
    <source>
        <dbReference type="ARBA" id="ARBA00022741"/>
    </source>
</evidence>
<dbReference type="Pfam" id="PF13493">
    <property type="entry name" value="DUF4118"/>
    <property type="match status" value="1"/>
</dbReference>
<dbReference type="InterPro" id="IPR025201">
    <property type="entry name" value="KdpD_TM"/>
</dbReference>
<organism evidence="16 17">
    <name type="scientific">Methylorubrum extorquens (strain CM4 / NCIMB 13688)</name>
    <name type="common">Methylobacterium extorquens</name>
    <dbReference type="NCBI Taxonomy" id="440085"/>
    <lineage>
        <taxon>Bacteria</taxon>
        <taxon>Pseudomonadati</taxon>
        <taxon>Pseudomonadota</taxon>
        <taxon>Alphaproteobacteria</taxon>
        <taxon>Hyphomicrobiales</taxon>
        <taxon>Methylobacteriaceae</taxon>
        <taxon>Methylorubrum</taxon>
    </lineage>
</organism>
<evidence type="ECO:0000256" key="4">
    <source>
        <dbReference type="ARBA" id="ARBA00022553"/>
    </source>
</evidence>
<evidence type="ECO:0000313" key="16">
    <source>
        <dbReference type="EMBL" id="ACK85329.1"/>
    </source>
</evidence>
<keyword evidence="12 13" id="KW-0472">Membrane</keyword>
<dbReference type="KEGG" id="mch:Mchl_4553"/>
<evidence type="ECO:0000256" key="1">
    <source>
        <dbReference type="ARBA" id="ARBA00000085"/>
    </source>
</evidence>
<keyword evidence="8 16" id="KW-0418">Kinase</keyword>
<dbReference type="Gene3D" id="1.20.120.620">
    <property type="entry name" value="Backbone structure of the membrane domain of e. Coli histidine kinase receptor kdpd"/>
    <property type="match status" value="1"/>
</dbReference>
<evidence type="ECO:0000256" key="6">
    <source>
        <dbReference type="ARBA" id="ARBA00022692"/>
    </source>
</evidence>
<keyword evidence="9" id="KW-0067">ATP-binding</keyword>
<dbReference type="Proteomes" id="UP000002385">
    <property type="component" value="Chromosome"/>
</dbReference>
<dbReference type="GO" id="GO:0004673">
    <property type="term" value="F:protein histidine kinase activity"/>
    <property type="evidence" value="ECO:0007669"/>
    <property type="project" value="UniProtKB-EC"/>
</dbReference>
<protein>
    <recommendedName>
        <fullName evidence="3">histidine kinase</fullName>
        <ecNumber evidence="3">2.7.13.3</ecNumber>
    </recommendedName>
</protein>
<accession>B7KP77</accession>
<keyword evidence="10 13" id="KW-1133">Transmembrane helix</keyword>
<sequence>MFFRITLRTLPLQMPSFLALAAGRLPAPPWFGDVAALGATGIAIALRHALDDVLPPGFPFLTFFPAVILTTFFFGLRPGIVCAVLSGLAAWYFFIGEANVFLFDAQTALALGFYAFIVTVDITLIHLMRVAGERLNAERAVSAQLYEQQRTMFQELQHRVANNMQFVAALLALQKRKVIDNPQEAADVFDEAQARLQTIARIHRRLYDPARADQPVGQYLQELCSDLLDATGARNIVCLVDAPPVRLDLARLTTLSLLVVEVVTNALKHAFHGTERGTITIRFETLGAGQASLSIADNGPGIPATFDPDTSRSLGFRIVQGLAGQLDGTLTYANEGGTVVRLVFVTGPTDA</sequence>
<feature type="domain" description="Histidine kinase/HSP90-like ATPase" evidence="15">
    <location>
        <begin position="250"/>
        <end position="348"/>
    </location>
</feature>
<feature type="signal peptide" evidence="14">
    <location>
        <begin position="1"/>
        <end position="21"/>
    </location>
</feature>
<comment type="subcellular location">
    <subcellularLocation>
        <location evidence="2">Membrane</location>
        <topology evidence="2">Multi-pass membrane protein</topology>
    </subcellularLocation>
</comment>
<keyword evidence="7" id="KW-0547">Nucleotide-binding</keyword>
<dbReference type="InterPro" id="IPR038318">
    <property type="entry name" value="KdpD_sf"/>
</dbReference>
<proteinExistence type="predicted"/>
<evidence type="ECO:0000259" key="15">
    <source>
        <dbReference type="SMART" id="SM00387"/>
    </source>
</evidence>
<dbReference type="InterPro" id="IPR036890">
    <property type="entry name" value="HATPase_C_sf"/>
</dbReference>
<evidence type="ECO:0000313" key="17">
    <source>
        <dbReference type="Proteomes" id="UP000002385"/>
    </source>
</evidence>
<keyword evidence="5" id="KW-0808">Transferase</keyword>
<dbReference type="GO" id="GO:0000160">
    <property type="term" value="P:phosphorelay signal transduction system"/>
    <property type="evidence" value="ECO:0007669"/>
    <property type="project" value="UniProtKB-KW"/>
</dbReference>
<dbReference type="SMART" id="SM00387">
    <property type="entry name" value="HATPase_c"/>
    <property type="match status" value="1"/>
</dbReference>
<evidence type="ECO:0000256" key="13">
    <source>
        <dbReference type="SAM" id="Phobius"/>
    </source>
</evidence>
<reference evidence="16 17" key="2">
    <citation type="journal article" date="2012" name="J. Bacteriol.">
        <title>Complete genome sequences of six strains of the genus Methylobacterium.</title>
        <authorList>
            <person name="Marx C.J."/>
            <person name="Bringel F."/>
            <person name="Chistoserdova L."/>
            <person name="Moulin L."/>
            <person name="Farhan Ul Haque M."/>
            <person name="Fleischman D.E."/>
            <person name="Gruffaz C."/>
            <person name="Jourand P."/>
            <person name="Knief C."/>
            <person name="Lee M.C."/>
            <person name="Muller E.E."/>
            <person name="Nadalig T."/>
            <person name="Peyraud R."/>
            <person name="Roselli S."/>
            <person name="Russ L."/>
            <person name="Goodwin L.A."/>
            <person name="Ivanova N."/>
            <person name="Kyrpides N."/>
            <person name="Lajus A."/>
            <person name="Land M.L."/>
            <person name="Medigue C."/>
            <person name="Mikhailova N."/>
            <person name="Nolan M."/>
            <person name="Woyke T."/>
            <person name="Stolyar S."/>
            <person name="Vorholt J.A."/>
            <person name="Vuilleumier S."/>
        </authorList>
    </citation>
    <scope>NUCLEOTIDE SEQUENCE [LARGE SCALE GENOMIC DNA]</scope>
    <source>
        <strain evidence="17">CM4 / NCIMB 13688</strain>
    </source>
</reference>
<dbReference type="InterPro" id="IPR011495">
    <property type="entry name" value="Sig_transdc_His_kin_sub2_dim/P"/>
</dbReference>
<evidence type="ECO:0000256" key="10">
    <source>
        <dbReference type="ARBA" id="ARBA00022989"/>
    </source>
</evidence>
<dbReference type="PANTHER" id="PTHR41523">
    <property type="entry name" value="TWO-COMPONENT SYSTEM SENSOR PROTEIN"/>
    <property type="match status" value="1"/>
</dbReference>
<reference evidence="17" key="1">
    <citation type="submission" date="2008-12" db="EMBL/GenBank/DDBJ databases">
        <title>Complete sequence of chromosome of Methylobacterium chloromethanicum CM4.</title>
        <authorList>
            <consortium name="US DOE Joint Genome Institute"/>
            <person name="Lucas S."/>
            <person name="Copeland A."/>
            <person name="Lapidus A."/>
            <person name="Glavina del Rio T."/>
            <person name="Dalin E."/>
            <person name="Tice H."/>
            <person name="Bruce D."/>
            <person name="Goodwin L."/>
            <person name="Pitluck S."/>
            <person name="Chertkov O."/>
            <person name="Brettin T."/>
            <person name="Detter J.C."/>
            <person name="Han C."/>
            <person name="Larimer F."/>
            <person name="Land M."/>
            <person name="Hauser L."/>
            <person name="Kyrpides N."/>
            <person name="Mikhailova N."/>
            <person name="Marx C."/>
            <person name="Richardson P."/>
        </authorList>
    </citation>
    <scope>NUCLEOTIDE SEQUENCE [LARGE SCALE GENOMIC DNA]</scope>
    <source>
        <strain evidence="17">CM4 / NCIMB 13688</strain>
    </source>
</reference>
<dbReference type="Pfam" id="PF02518">
    <property type="entry name" value="HATPase_c"/>
    <property type="match status" value="1"/>
</dbReference>
<dbReference type="InterPro" id="IPR003594">
    <property type="entry name" value="HATPase_dom"/>
</dbReference>
<dbReference type="AlphaFoldDB" id="B7KP77"/>
<name>B7KP77_METC4</name>
<evidence type="ECO:0000256" key="14">
    <source>
        <dbReference type="SAM" id="SignalP"/>
    </source>
</evidence>
<comment type="catalytic activity">
    <reaction evidence="1">
        <text>ATP + protein L-histidine = ADP + protein N-phospho-L-histidine.</text>
        <dbReference type="EC" id="2.7.13.3"/>
    </reaction>
</comment>
<evidence type="ECO:0000256" key="3">
    <source>
        <dbReference type="ARBA" id="ARBA00012438"/>
    </source>
</evidence>
<dbReference type="SUPFAM" id="SSF55874">
    <property type="entry name" value="ATPase domain of HSP90 chaperone/DNA topoisomerase II/histidine kinase"/>
    <property type="match status" value="1"/>
</dbReference>
<evidence type="ECO:0000256" key="5">
    <source>
        <dbReference type="ARBA" id="ARBA00022679"/>
    </source>
</evidence>
<keyword evidence="6 13" id="KW-0812">Transmembrane</keyword>
<keyword evidence="4" id="KW-0597">Phosphoprotein</keyword>
<dbReference type="PANTHER" id="PTHR41523:SF8">
    <property type="entry name" value="ETHYLENE RESPONSE SENSOR PROTEIN"/>
    <property type="match status" value="1"/>
</dbReference>
<gene>
    <name evidence="16" type="ordered locus">Mchl_4553</name>
</gene>
<dbReference type="GO" id="GO:0016020">
    <property type="term" value="C:membrane"/>
    <property type="evidence" value="ECO:0007669"/>
    <property type="project" value="UniProtKB-SubCell"/>
</dbReference>
<keyword evidence="11" id="KW-0902">Two-component regulatory system</keyword>
<dbReference type="EMBL" id="CP001298">
    <property type="protein sequence ID" value="ACK85329.1"/>
    <property type="molecule type" value="Genomic_DNA"/>
</dbReference>
<evidence type="ECO:0000256" key="9">
    <source>
        <dbReference type="ARBA" id="ARBA00022840"/>
    </source>
</evidence>
<dbReference type="Pfam" id="PF07568">
    <property type="entry name" value="HisKA_2"/>
    <property type="match status" value="1"/>
</dbReference>
<feature type="transmembrane region" description="Helical" evidence="13">
    <location>
        <begin position="107"/>
        <end position="127"/>
    </location>
</feature>
<feature type="transmembrane region" description="Helical" evidence="13">
    <location>
        <begin position="62"/>
        <end position="95"/>
    </location>
</feature>
<dbReference type="EC" id="2.7.13.3" evidence="3"/>
<keyword evidence="14" id="KW-0732">Signal</keyword>
<evidence type="ECO:0000256" key="11">
    <source>
        <dbReference type="ARBA" id="ARBA00023012"/>
    </source>
</evidence>
<evidence type="ECO:0000256" key="2">
    <source>
        <dbReference type="ARBA" id="ARBA00004141"/>
    </source>
</evidence>